<proteinExistence type="predicted"/>
<comment type="caution">
    <text evidence="1">The sequence shown here is derived from an EMBL/GenBank/DDBJ whole genome shotgun (WGS) entry which is preliminary data.</text>
</comment>
<sequence length="121" mass="13752">DINRSDLNDNSKYAKKEKQVDHKAPIDVDERSVLDEISKTQDTTTPTNNRTGAYKFKNRKHVDHNTSIKSDSNNNKKNIESALNIDEIQDTTSSTNNRTKGHKPKKGKNLESSKKLDNDLQ</sequence>
<protein>
    <submittedName>
        <fullName evidence="1">35611_t:CDS:1</fullName>
    </submittedName>
</protein>
<dbReference type="EMBL" id="CAJVQC010027706">
    <property type="protein sequence ID" value="CAG8737226.1"/>
    <property type="molecule type" value="Genomic_DNA"/>
</dbReference>
<feature type="non-terminal residue" evidence="1">
    <location>
        <position position="1"/>
    </location>
</feature>
<name>A0ACA9Q880_9GLOM</name>
<keyword evidence="2" id="KW-1185">Reference proteome</keyword>
<feature type="non-terminal residue" evidence="1">
    <location>
        <position position="121"/>
    </location>
</feature>
<evidence type="ECO:0000313" key="2">
    <source>
        <dbReference type="Proteomes" id="UP000789920"/>
    </source>
</evidence>
<accession>A0ACA9Q880</accession>
<gene>
    <name evidence="1" type="ORF">RPERSI_LOCUS12781</name>
</gene>
<evidence type="ECO:0000313" key="1">
    <source>
        <dbReference type="EMBL" id="CAG8737226.1"/>
    </source>
</evidence>
<reference evidence="1" key="1">
    <citation type="submission" date="2021-06" db="EMBL/GenBank/DDBJ databases">
        <authorList>
            <person name="Kallberg Y."/>
            <person name="Tangrot J."/>
            <person name="Rosling A."/>
        </authorList>
    </citation>
    <scope>NUCLEOTIDE SEQUENCE</scope>
    <source>
        <strain evidence="1">MA461A</strain>
    </source>
</reference>
<organism evidence="1 2">
    <name type="scientific">Racocetra persica</name>
    <dbReference type="NCBI Taxonomy" id="160502"/>
    <lineage>
        <taxon>Eukaryota</taxon>
        <taxon>Fungi</taxon>
        <taxon>Fungi incertae sedis</taxon>
        <taxon>Mucoromycota</taxon>
        <taxon>Glomeromycotina</taxon>
        <taxon>Glomeromycetes</taxon>
        <taxon>Diversisporales</taxon>
        <taxon>Gigasporaceae</taxon>
        <taxon>Racocetra</taxon>
    </lineage>
</organism>
<dbReference type="Proteomes" id="UP000789920">
    <property type="component" value="Unassembled WGS sequence"/>
</dbReference>